<name>A0A0B4I8L9_METGA</name>
<dbReference type="AlphaFoldDB" id="A0A0B4I8L9"/>
<feature type="compositionally biased region" description="Gly residues" evidence="1">
    <location>
        <begin position="74"/>
        <end position="85"/>
    </location>
</feature>
<evidence type="ECO:0000256" key="1">
    <source>
        <dbReference type="SAM" id="MobiDB-lite"/>
    </source>
</evidence>
<dbReference type="HOGENOM" id="CLU_038597_0_0_1"/>
<dbReference type="Proteomes" id="UP000031192">
    <property type="component" value="Unassembled WGS sequence"/>
</dbReference>
<sequence length="390" mass="41025">MSPLALRSVCARARPEVQRTGYALKNYFRDFSTSQSLAADEASAPTPPSQPSVRQRTRDAASEISSLVKRGRGGSRGSSRGGGSSGQRQAAQPPAGSAPKVIDVKSLPKGLSRGRGGFRGRGGGGGGGGGQVGAVPSQGQPHRAQPPAGNRFSRPSGGRGSALRGGRGGRGRGAARGAARARDDDKDKQKRLGRRQDPFEAMDPYEEQFDRDMRFGAETAYAPRLTPESLAPFAPATPSSAAGRRATVLGSLSALGTADPVGVPQDLQARSYAEDLESEGLRFFADAKAREAAERYLQEKRAEGEGEGEGEGEIIRDAGESVRSVVLDKAVRGEHEKMVFREGPVGVARNWHLRAETYTGKDVESFEKKLNSLVGKGAGKKGEKKAAATA</sequence>
<protein>
    <submittedName>
        <fullName evidence="2">Uncharacterized protein</fullName>
    </submittedName>
</protein>
<feature type="compositionally biased region" description="Basic and acidic residues" evidence="1">
    <location>
        <begin position="180"/>
        <end position="198"/>
    </location>
</feature>
<comment type="caution">
    <text evidence="2">The sequence shown here is derived from an EMBL/GenBank/DDBJ whole genome shotgun (WGS) entry which is preliminary data.</text>
</comment>
<organism evidence="2 3">
    <name type="scientific">Metarhizium guizhouense (strain ARSEF 977)</name>
    <dbReference type="NCBI Taxonomy" id="1276136"/>
    <lineage>
        <taxon>Eukaryota</taxon>
        <taxon>Fungi</taxon>
        <taxon>Dikarya</taxon>
        <taxon>Ascomycota</taxon>
        <taxon>Pezizomycotina</taxon>
        <taxon>Sordariomycetes</taxon>
        <taxon>Hypocreomycetidae</taxon>
        <taxon>Hypocreales</taxon>
        <taxon>Clavicipitaceae</taxon>
        <taxon>Metarhizium</taxon>
    </lineage>
</organism>
<feature type="compositionally biased region" description="Gly residues" evidence="1">
    <location>
        <begin position="113"/>
        <end position="132"/>
    </location>
</feature>
<accession>A0A0B4I8L9</accession>
<dbReference type="EMBL" id="AZNH01000007">
    <property type="protein sequence ID" value="KID89799.1"/>
    <property type="molecule type" value="Genomic_DNA"/>
</dbReference>
<evidence type="ECO:0000313" key="2">
    <source>
        <dbReference type="EMBL" id="KID89799.1"/>
    </source>
</evidence>
<feature type="compositionally biased region" description="Gly residues" evidence="1">
    <location>
        <begin position="157"/>
        <end position="174"/>
    </location>
</feature>
<reference evidence="2 3" key="1">
    <citation type="journal article" date="2014" name="Proc. Natl. Acad. Sci. U.S.A.">
        <title>Trajectory and genomic determinants of fungal-pathogen speciation and host adaptation.</title>
        <authorList>
            <person name="Hu X."/>
            <person name="Xiao G."/>
            <person name="Zheng P."/>
            <person name="Shang Y."/>
            <person name="Su Y."/>
            <person name="Zhang X."/>
            <person name="Liu X."/>
            <person name="Zhan S."/>
            <person name="St Leger R.J."/>
            <person name="Wang C."/>
        </authorList>
    </citation>
    <scope>NUCLEOTIDE SEQUENCE [LARGE SCALE GENOMIC DNA]</scope>
    <source>
        <strain evidence="2 3">ARSEF 977</strain>
    </source>
</reference>
<gene>
    <name evidence="2" type="ORF">MGU_03204</name>
</gene>
<proteinExistence type="predicted"/>
<dbReference type="OrthoDB" id="5365739at2759"/>
<keyword evidence="3" id="KW-1185">Reference proteome</keyword>
<feature type="region of interest" description="Disordered" evidence="1">
    <location>
        <begin position="36"/>
        <end position="220"/>
    </location>
</feature>
<evidence type="ECO:0000313" key="3">
    <source>
        <dbReference type="Proteomes" id="UP000031192"/>
    </source>
</evidence>